<proteinExistence type="predicted"/>
<protein>
    <submittedName>
        <fullName evidence="2 3">Uncharacterized protein</fullName>
    </submittedName>
</protein>
<dbReference type="VEuPathDB" id="VectorBase:ASIC020503"/>
<name>A0A084WQ11_ANOSI</name>
<dbReference type="Proteomes" id="UP000030765">
    <property type="component" value="Unassembled WGS sequence"/>
</dbReference>
<reference evidence="2 4" key="1">
    <citation type="journal article" date="2014" name="BMC Genomics">
        <title>Genome sequence of Anopheles sinensis provides insight into genetics basis of mosquito competence for malaria parasites.</title>
        <authorList>
            <person name="Zhou D."/>
            <person name="Zhang D."/>
            <person name="Ding G."/>
            <person name="Shi L."/>
            <person name="Hou Q."/>
            <person name="Ye Y."/>
            <person name="Xu Y."/>
            <person name="Zhou H."/>
            <person name="Xiong C."/>
            <person name="Li S."/>
            <person name="Yu J."/>
            <person name="Hong S."/>
            <person name="Yu X."/>
            <person name="Zou P."/>
            <person name="Chen C."/>
            <person name="Chang X."/>
            <person name="Wang W."/>
            <person name="Lv Y."/>
            <person name="Sun Y."/>
            <person name="Ma L."/>
            <person name="Shen B."/>
            <person name="Zhu C."/>
        </authorList>
    </citation>
    <scope>NUCLEOTIDE SEQUENCE [LARGE SCALE GENOMIC DNA]</scope>
</reference>
<evidence type="ECO:0000313" key="2">
    <source>
        <dbReference type="EMBL" id="KFB52305.1"/>
    </source>
</evidence>
<sequence>MADGREDNKCDPDRLLDRGRPRPRHRKVTPDVAIWQASFGGKVCDLAFHFDSAPPALTNDPLTTDGVVHGQAADLGPSFLSVPIAEQPRGQS</sequence>
<accession>A0A084WQ11</accession>
<keyword evidence="4" id="KW-1185">Reference proteome</keyword>
<feature type="compositionally biased region" description="Basic and acidic residues" evidence="1">
    <location>
        <begin position="1"/>
        <end position="20"/>
    </location>
</feature>
<dbReference type="EnsemblMetazoa" id="ASIC020503-RA">
    <property type="protein sequence ID" value="ASIC020503-PA"/>
    <property type="gene ID" value="ASIC020503"/>
</dbReference>
<organism evidence="2">
    <name type="scientific">Anopheles sinensis</name>
    <name type="common">Mosquito</name>
    <dbReference type="NCBI Taxonomy" id="74873"/>
    <lineage>
        <taxon>Eukaryota</taxon>
        <taxon>Metazoa</taxon>
        <taxon>Ecdysozoa</taxon>
        <taxon>Arthropoda</taxon>
        <taxon>Hexapoda</taxon>
        <taxon>Insecta</taxon>
        <taxon>Pterygota</taxon>
        <taxon>Neoptera</taxon>
        <taxon>Endopterygota</taxon>
        <taxon>Diptera</taxon>
        <taxon>Nematocera</taxon>
        <taxon>Culicoidea</taxon>
        <taxon>Culicidae</taxon>
        <taxon>Anophelinae</taxon>
        <taxon>Anopheles</taxon>
    </lineage>
</organism>
<evidence type="ECO:0000313" key="4">
    <source>
        <dbReference type="Proteomes" id="UP000030765"/>
    </source>
</evidence>
<dbReference type="AlphaFoldDB" id="A0A084WQ11"/>
<dbReference type="EMBL" id="ATLV01025158">
    <property type="status" value="NOT_ANNOTATED_CDS"/>
    <property type="molecule type" value="Genomic_DNA"/>
</dbReference>
<evidence type="ECO:0000256" key="1">
    <source>
        <dbReference type="SAM" id="MobiDB-lite"/>
    </source>
</evidence>
<feature type="region of interest" description="Disordered" evidence="1">
    <location>
        <begin position="1"/>
        <end position="28"/>
    </location>
</feature>
<gene>
    <name evidence="2" type="ORF">ZHAS_00020503</name>
</gene>
<evidence type="ECO:0000313" key="3">
    <source>
        <dbReference type="EnsemblMetazoa" id="ASIC020503-PA"/>
    </source>
</evidence>
<reference evidence="3" key="2">
    <citation type="submission" date="2020-05" db="UniProtKB">
        <authorList>
            <consortium name="EnsemblMetazoa"/>
        </authorList>
    </citation>
    <scope>IDENTIFICATION</scope>
</reference>
<dbReference type="EMBL" id="KE525370">
    <property type="protein sequence ID" value="KFB52305.1"/>
    <property type="molecule type" value="Genomic_DNA"/>
</dbReference>